<evidence type="ECO:0000256" key="5">
    <source>
        <dbReference type="HAMAP-Rule" id="MF_00265"/>
    </source>
</evidence>
<dbReference type="HAMAP" id="MF_00265">
    <property type="entry name" value="VapC_Nob1"/>
    <property type="match status" value="1"/>
</dbReference>
<evidence type="ECO:0000259" key="6">
    <source>
        <dbReference type="Pfam" id="PF01850"/>
    </source>
</evidence>
<dbReference type="EMBL" id="AOIQ01000021">
    <property type="protein sequence ID" value="ELZ08383.1"/>
    <property type="molecule type" value="Genomic_DNA"/>
</dbReference>
<evidence type="ECO:0000256" key="4">
    <source>
        <dbReference type="ARBA" id="ARBA00022801"/>
    </source>
</evidence>
<keyword evidence="5" id="KW-0800">Toxin</keyword>
<dbReference type="InterPro" id="IPR002716">
    <property type="entry name" value="PIN_dom"/>
</dbReference>
<feature type="binding site" evidence="5">
    <location>
        <position position="5"/>
    </location>
    <ligand>
        <name>Mg(2+)</name>
        <dbReference type="ChEBI" id="CHEBI:18420"/>
    </ligand>
</feature>
<evidence type="ECO:0000256" key="3">
    <source>
        <dbReference type="ARBA" id="ARBA00022723"/>
    </source>
</evidence>
<dbReference type="GO" id="GO:0016787">
    <property type="term" value="F:hydrolase activity"/>
    <property type="evidence" value="ECO:0007669"/>
    <property type="project" value="UniProtKB-KW"/>
</dbReference>
<feature type="binding site" evidence="5">
    <location>
        <position position="96"/>
    </location>
    <ligand>
        <name>Mg(2+)</name>
        <dbReference type="ChEBI" id="CHEBI:18420"/>
    </ligand>
</feature>
<evidence type="ECO:0000313" key="8">
    <source>
        <dbReference type="Proteomes" id="UP000011560"/>
    </source>
</evidence>
<dbReference type="Gene3D" id="3.40.50.1010">
    <property type="entry name" value="5'-nuclease"/>
    <property type="match status" value="1"/>
</dbReference>
<dbReference type="SUPFAM" id="SSF88723">
    <property type="entry name" value="PIN domain-like"/>
    <property type="match status" value="1"/>
</dbReference>
<sequence>MKVLDATFLIDYLSGVEATREFYSANGGSDTRWIAPAPALAEVLVGEGNLPDGDVDAARADLGWVDVQPIDERTVATAGDIADEVAPGGPYLDGPDALIAAVGRELDAPVVSADCDLTHEETRSVVTVEAYR</sequence>
<protein>
    <recommendedName>
        <fullName evidence="5">Ribonuclease VapC</fullName>
        <shortName evidence="5">RNase VapC</shortName>
        <ecNumber evidence="5">3.1.-.-</ecNumber>
    </recommendedName>
    <alternativeName>
        <fullName evidence="5">Putative toxin VapC</fullName>
    </alternativeName>
</protein>
<dbReference type="InterPro" id="IPR022907">
    <property type="entry name" value="VapC_family"/>
</dbReference>
<dbReference type="GO" id="GO:0004540">
    <property type="term" value="F:RNA nuclease activity"/>
    <property type="evidence" value="ECO:0007669"/>
    <property type="project" value="InterPro"/>
</dbReference>
<proteinExistence type="inferred from homology"/>
<keyword evidence="1 5" id="KW-1277">Toxin-antitoxin system</keyword>
<keyword evidence="2 5" id="KW-0540">Nuclease</keyword>
<evidence type="ECO:0000256" key="1">
    <source>
        <dbReference type="ARBA" id="ARBA00022649"/>
    </source>
</evidence>
<feature type="domain" description="PIN" evidence="6">
    <location>
        <begin position="3"/>
        <end position="117"/>
    </location>
</feature>
<organism evidence="7 8">
    <name type="scientific">Halovivax asiaticus JCM 14624</name>
    <dbReference type="NCBI Taxonomy" id="1227490"/>
    <lineage>
        <taxon>Archaea</taxon>
        <taxon>Methanobacteriati</taxon>
        <taxon>Methanobacteriota</taxon>
        <taxon>Stenosarchaea group</taxon>
        <taxon>Halobacteria</taxon>
        <taxon>Halobacteriales</taxon>
        <taxon>Natrialbaceae</taxon>
        <taxon>Halovivax</taxon>
    </lineage>
</organism>
<dbReference type="Pfam" id="PF01850">
    <property type="entry name" value="PIN"/>
    <property type="match status" value="1"/>
</dbReference>
<dbReference type="AlphaFoldDB" id="M0BDK3"/>
<dbReference type="Proteomes" id="UP000011560">
    <property type="component" value="Unassembled WGS sequence"/>
</dbReference>
<comment type="caution">
    <text evidence="7">The sequence shown here is derived from an EMBL/GenBank/DDBJ whole genome shotgun (WGS) entry which is preliminary data.</text>
</comment>
<reference evidence="7 8" key="1">
    <citation type="journal article" date="2014" name="PLoS Genet.">
        <title>Phylogenetically driven sequencing of extremely halophilic archaea reveals strategies for static and dynamic osmo-response.</title>
        <authorList>
            <person name="Becker E.A."/>
            <person name="Seitzer P.M."/>
            <person name="Tritt A."/>
            <person name="Larsen D."/>
            <person name="Krusor M."/>
            <person name="Yao A.I."/>
            <person name="Wu D."/>
            <person name="Madern D."/>
            <person name="Eisen J.A."/>
            <person name="Darling A.E."/>
            <person name="Facciotti M.T."/>
        </authorList>
    </citation>
    <scope>NUCLEOTIDE SEQUENCE [LARGE SCALE GENOMIC DNA]</scope>
    <source>
        <strain evidence="7 8">JCM 14624</strain>
    </source>
</reference>
<name>M0BDK3_9EURY</name>
<accession>M0BDK3</accession>
<keyword evidence="3 5" id="KW-0479">Metal-binding</keyword>
<dbReference type="GO" id="GO:0090729">
    <property type="term" value="F:toxin activity"/>
    <property type="evidence" value="ECO:0007669"/>
    <property type="project" value="UniProtKB-KW"/>
</dbReference>
<dbReference type="PATRIC" id="fig|1227490.4.peg.2764"/>
<evidence type="ECO:0000256" key="2">
    <source>
        <dbReference type="ARBA" id="ARBA00022722"/>
    </source>
</evidence>
<keyword evidence="4 5" id="KW-0378">Hydrolase</keyword>
<comment type="similarity">
    <text evidence="5">Belongs to the PINc/VapC protein family.</text>
</comment>
<keyword evidence="8" id="KW-1185">Reference proteome</keyword>
<dbReference type="GO" id="GO:0000287">
    <property type="term" value="F:magnesium ion binding"/>
    <property type="evidence" value="ECO:0007669"/>
    <property type="project" value="UniProtKB-UniRule"/>
</dbReference>
<dbReference type="RefSeq" id="WP_007703629.1">
    <property type="nucleotide sequence ID" value="NZ_AOIQ01000021.1"/>
</dbReference>
<gene>
    <name evidence="5" type="primary">vapC</name>
    <name evidence="7" type="ORF">C479_13628</name>
</gene>
<comment type="function">
    <text evidence="5">Toxic component of a toxin-antitoxin (TA) system. An RNase.</text>
</comment>
<dbReference type="OrthoDB" id="147588at2157"/>
<comment type="cofactor">
    <cofactor evidence="5">
        <name>Mg(2+)</name>
        <dbReference type="ChEBI" id="CHEBI:18420"/>
    </cofactor>
</comment>
<dbReference type="STRING" id="1227490.C479_13628"/>
<evidence type="ECO:0000313" key="7">
    <source>
        <dbReference type="EMBL" id="ELZ08383.1"/>
    </source>
</evidence>
<dbReference type="EC" id="3.1.-.-" evidence="5"/>
<keyword evidence="5" id="KW-0460">Magnesium</keyword>
<dbReference type="InterPro" id="IPR029060">
    <property type="entry name" value="PIN-like_dom_sf"/>
</dbReference>